<dbReference type="InterPro" id="IPR032466">
    <property type="entry name" value="Metal_Hydrolase"/>
</dbReference>
<evidence type="ECO:0000256" key="3">
    <source>
        <dbReference type="ARBA" id="ARBA00008397"/>
    </source>
</evidence>
<dbReference type="Gene3D" id="1.10.2020.10">
    <property type="entry name" value="uronate isomerase, domain 2, chain A"/>
    <property type="match status" value="1"/>
</dbReference>
<evidence type="ECO:0000313" key="7">
    <source>
        <dbReference type="EMBL" id="HJE50510.1"/>
    </source>
</evidence>
<dbReference type="Pfam" id="PF02614">
    <property type="entry name" value="UxaC"/>
    <property type="match status" value="1"/>
</dbReference>
<comment type="similarity">
    <text evidence="3">Belongs to the metallo-dependent hydrolases superfamily. Uronate isomerase family.</text>
</comment>
<evidence type="ECO:0000256" key="5">
    <source>
        <dbReference type="ARBA" id="ARBA00020555"/>
    </source>
</evidence>
<comment type="pathway">
    <text evidence="2">Carbohydrate metabolism; pentose and glucuronate interconversion.</text>
</comment>
<dbReference type="SUPFAM" id="SSF51556">
    <property type="entry name" value="Metallo-dependent hydrolases"/>
    <property type="match status" value="1"/>
</dbReference>
<organism evidence="7 8">
    <name type="scientific">Tessaracoccus flavescens</name>
    <dbReference type="NCBI Taxonomy" id="399497"/>
    <lineage>
        <taxon>Bacteria</taxon>
        <taxon>Bacillati</taxon>
        <taxon>Actinomycetota</taxon>
        <taxon>Actinomycetes</taxon>
        <taxon>Propionibacteriales</taxon>
        <taxon>Propionibacteriaceae</taxon>
        <taxon>Tessaracoccus</taxon>
    </lineage>
</organism>
<reference evidence="7" key="1">
    <citation type="journal article" date="2021" name="PeerJ">
        <title>Extensive microbial diversity within the chicken gut microbiome revealed by metagenomics and culture.</title>
        <authorList>
            <person name="Gilroy R."/>
            <person name="Ravi A."/>
            <person name="Getino M."/>
            <person name="Pursley I."/>
            <person name="Horton D.L."/>
            <person name="Alikhan N.F."/>
            <person name="Baker D."/>
            <person name="Gharbi K."/>
            <person name="Hall N."/>
            <person name="Watson M."/>
            <person name="Adriaenssens E.M."/>
            <person name="Foster-Nyarko E."/>
            <person name="Jarju S."/>
            <person name="Secka A."/>
            <person name="Antonio M."/>
            <person name="Oren A."/>
            <person name="Chaudhuri R.R."/>
            <person name="La Ragione R."/>
            <person name="Hildebrand F."/>
            <person name="Pallen M.J."/>
        </authorList>
    </citation>
    <scope>NUCLEOTIDE SEQUENCE</scope>
    <source>
        <strain evidence="7">ChiGjej3B3-7470</strain>
    </source>
</reference>
<evidence type="ECO:0000256" key="4">
    <source>
        <dbReference type="ARBA" id="ARBA00012546"/>
    </source>
</evidence>
<protein>
    <recommendedName>
        <fullName evidence="5">Uronate isomerase</fullName>
        <ecNumber evidence="4">5.3.1.12</ecNumber>
    </recommendedName>
</protein>
<keyword evidence="6 7" id="KW-0413">Isomerase</keyword>
<sequence length="473" mass="52613">MNPAPLSPHPDRLLPADPGTREIARELYQAVADLPIVSPHGHVPAEWLADNQPFTDPTTLLLTPDHYTNRMLHSAGGVDLEDLGVPVGTPLTEEQARAGFRRLCDNWKFLRGTPVQFWFESEFHDVFGVKVRPSAETADQIYDQIAECLTQDDFLPRALYKKFNIEVMATTDDPCSDLAAHQKLANDPTWDGRVVPTFRPDAYLESARPGWRELTANLAKVTDVDIHDYASHLEAMRVRRQFFKDNGAVSTDHSHADAGTARLSDADAEKYFQAALAGEIAQPEADALRRHMLNDQAKLAVDDGLVMTLHPAVYRNHDSDAQARFGADVGGDVPYAVEFTRALQPMLDAYGNADGFHLVVFTMDESVYSRELAPLAGWYRGLYVGAPWWFIDETDAIMRYRRSVTGYAGFAKTSGFIDDTRAFCSIPARHDVARRVDSAFLAGLVAEHRLAMDEALETAVDLVSALPKKVFKL</sequence>
<evidence type="ECO:0000256" key="6">
    <source>
        <dbReference type="ARBA" id="ARBA00023235"/>
    </source>
</evidence>
<dbReference type="Proteomes" id="UP000712713">
    <property type="component" value="Unassembled WGS sequence"/>
</dbReference>
<name>A0A921JPP8_9ACTN</name>
<gene>
    <name evidence="7" type="primary">uxaC</name>
    <name evidence="7" type="ORF">K8V15_00745</name>
</gene>
<dbReference type="PANTHER" id="PTHR30068:SF4">
    <property type="entry name" value="URONATE ISOMERASE"/>
    <property type="match status" value="1"/>
</dbReference>
<dbReference type="PANTHER" id="PTHR30068">
    <property type="entry name" value="URONATE ISOMERASE"/>
    <property type="match status" value="1"/>
</dbReference>
<dbReference type="EC" id="5.3.1.12" evidence="4"/>
<dbReference type="InterPro" id="IPR003766">
    <property type="entry name" value="Uronate_isomerase"/>
</dbReference>
<proteinExistence type="inferred from homology"/>
<dbReference type="AlphaFoldDB" id="A0A921JPP8"/>
<dbReference type="GO" id="GO:0042840">
    <property type="term" value="P:D-glucuronate catabolic process"/>
    <property type="evidence" value="ECO:0007669"/>
    <property type="project" value="TreeGrafter"/>
</dbReference>
<dbReference type="EMBL" id="DYZF01000020">
    <property type="protein sequence ID" value="HJE50510.1"/>
    <property type="molecule type" value="Genomic_DNA"/>
</dbReference>
<reference evidence="7" key="2">
    <citation type="submission" date="2021-09" db="EMBL/GenBank/DDBJ databases">
        <authorList>
            <person name="Gilroy R."/>
        </authorList>
    </citation>
    <scope>NUCLEOTIDE SEQUENCE</scope>
    <source>
        <strain evidence="7">ChiGjej3B3-7470</strain>
    </source>
</reference>
<dbReference type="GO" id="GO:0019698">
    <property type="term" value="P:D-galacturonate catabolic process"/>
    <property type="evidence" value="ECO:0007669"/>
    <property type="project" value="TreeGrafter"/>
</dbReference>
<comment type="catalytic activity">
    <reaction evidence="1">
        <text>D-glucuronate = D-fructuronate</text>
        <dbReference type="Rhea" id="RHEA:13049"/>
        <dbReference type="ChEBI" id="CHEBI:58720"/>
        <dbReference type="ChEBI" id="CHEBI:59863"/>
        <dbReference type="EC" id="5.3.1.12"/>
    </reaction>
</comment>
<evidence type="ECO:0000313" key="8">
    <source>
        <dbReference type="Proteomes" id="UP000712713"/>
    </source>
</evidence>
<evidence type="ECO:0000256" key="2">
    <source>
        <dbReference type="ARBA" id="ARBA00004892"/>
    </source>
</evidence>
<dbReference type="Gene3D" id="3.20.20.140">
    <property type="entry name" value="Metal-dependent hydrolases"/>
    <property type="match status" value="1"/>
</dbReference>
<dbReference type="NCBIfam" id="NF002794">
    <property type="entry name" value="PRK02925.1"/>
    <property type="match status" value="1"/>
</dbReference>
<evidence type="ECO:0000256" key="1">
    <source>
        <dbReference type="ARBA" id="ARBA00001165"/>
    </source>
</evidence>
<dbReference type="GO" id="GO:0008880">
    <property type="term" value="F:glucuronate isomerase activity"/>
    <property type="evidence" value="ECO:0007669"/>
    <property type="project" value="UniProtKB-EC"/>
</dbReference>
<accession>A0A921JPP8</accession>
<comment type="caution">
    <text evidence="7">The sequence shown here is derived from an EMBL/GenBank/DDBJ whole genome shotgun (WGS) entry which is preliminary data.</text>
</comment>